<dbReference type="GO" id="GO:0004806">
    <property type="term" value="F:triacylglycerol lipase activity"/>
    <property type="evidence" value="ECO:0007669"/>
    <property type="project" value="UniProtKB-EC"/>
</dbReference>
<evidence type="ECO:0000256" key="6">
    <source>
        <dbReference type="ARBA" id="ARBA00022801"/>
    </source>
</evidence>
<evidence type="ECO:0000256" key="5">
    <source>
        <dbReference type="ARBA" id="ARBA00022729"/>
    </source>
</evidence>
<dbReference type="GO" id="GO:0005576">
    <property type="term" value="C:extracellular region"/>
    <property type="evidence" value="ECO:0007669"/>
    <property type="project" value="UniProtKB-SubCell"/>
</dbReference>
<keyword evidence="7" id="KW-0443">Lipid metabolism</keyword>
<evidence type="ECO:0000259" key="9">
    <source>
        <dbReference type="Pfam" id="PF24708"/>
    </source>
</evidence>
<evidence type="ECO:0000256" key="7">
    <source>
        <dbReference type="ARBA" id="ARBA00023098"/>
    </source>
</evidence>
<feature type="signal peptide" evidence="8">
    <location>
        <begin position="1"/>
        <end position="27"/>
    </location>
</feature>
<accession>A0A3N7IVF4</accession>
<keyword evidence="6" id="KW-0378">Hydrolase</keyword>
<dbReference type="EC" id="3.1.1.3" evidence="3"/>
<evidence type="ECO:0000256" key="4">
    <source>
        <dbReference type="ARBA" id="ARBA00022525"/>
    </source>
</evidence>
<dbReference type="InterPro" id="IPR056304">
    <property type="entry name" value="Lip-like_C"/>
</dbReference>
<keyword evidence="5 8" id="KW-0732">Signal</keyword>
<comment type="caution">
    <text evidence="10">The sequence shown here is derived from an EMBL/GenBank/DDBJ whole genome shotgun (WGS) entry which is preliminary data.</text>
</comment>
<dbReference type="GO" id="GO:0006629">
    <property type="term" value="P:lipid metabolic process"/>
    <property type="evidence" value="ECO:0007669"/>
    <property type="project" value="UniProtKB-KW"/>
</dbReference>
<dbReference type="RefSeq" id="WP_124542354.1">
    <property type="nucleotide sequence ID" value="NZ_QUSW01000006.1"/>
</dbReference>
<evidence type="ECO:0000313" key="11">
    <source>
        <dbReference type="Proteomes" id="UP000267464"/>
    </source>
</evidence>
<evidence type="ECO:0000256" key="1">
    <source>
        <dbReference type="ARBA" id="ARBA00001024"/>
    </source>
</evidence>
<reference evidence="10 11" key="2">
    <citation type="submission" date="2018-12" db="EMBL/GenBank/DDBJ databases">
        <title>Rhizobacter gummiphilus sp. nov., a rubber-degrading bacterium isolated from the soil of a botanical garden in Japan.</title>
        <authorList>
            <person name="Shunsuke S.S."/>
        </authorList>
    </citation>
    <scope>NUCLEOTIDE SEQUENCE [LARGE SCALE GENOMIC DNA]</scope>
    <source>
        <strain evidence="10 11">S-16</strain>
    </source>
</reference>
<keyword evidence="4" id="KW-0964">Secreted</keyword>
<dbReference type="Gene3D" id="3.40.50.1820">
    <property type="entry name" value="alpha/beta hydrolase"/>
    <property type="match status" value="1"/>
</dbReference>
<dbReference type="Pfam" id="PF24708">
    <property type="entry name" value="Lip_C"/>
    <property type="match status" value="1"/>
</dbReference>
<feature type="chain" id="PRO_5018309190" description="triacylglycerol lipase" evidence="8">
    <location>
        <begin position="28"/>
        <end position="425"/>
    </location>
</feature>
<feature type="domain" description="Lipase-like C-terminal" evidence="9">
    <location>
        <begin position="29"/>
        <end position="405"/>
    </location>
</feature>
<dbReference type="SUPFAM" id="SSF53474">
    <property type="entry name" value="alpha/beta-Hydrolases"/>
    <property type="match status" value="1"/>
</dbReference>
<dbReference type="EMBL" id="QUSW01000006">
    <property type="protein sequence ID" value="RQP22782.1"/>
    <property type="molecule type" value="Genomic_DNA"/>
</dbReference>
<reference evidence="10 11" key="1">
    <citation type="submission" date="2018-08" db="EMBL/GenBank/DDBJ databases">
        <authorList>
            <person name="Khan S.A."/>
            <person name="Jeon C.O."/>
            <person name="Chun B.H."/>
            <person name="Jeong S.E."/>
        </authorList>
    </citation>
    <scope>NUCLEOTIDE SEQUENCE [LARGE SCALE GENOMIC DNA]</scope>
    <source>
        <strain evidence="10 11">S-16</strain>
    </source>
</reference>
<evidence type="ECO:0000256" key="2">
    <source>
        <dbReference type="ARBA" id="ARBA00004613"/>
    </source>
</evidence>
<sequence length="425" mass="47060">MKTLRILRMLLAAAVVSVVSSFQPAVAANNYPVIFVHGFAGFGRSEMLGYKYWGGLTDLEVQLQSKYSNQLVKTAQVGPFSSNWDRAVELFYQVKGGCVDYGQLHASNAGHLQKPETYWHNGRTCFPGLYPQWDATHPVHFVTHSMGGQTARMLAQLLANNGAPSNPGLFSYAVNANWVKSVTTISTPNDGTTLAYRVVDWVPVVQQLVTGVAGLTGGTPAQTVYDFKMDQWYIGPRKSGESFSDYVNRVMSWSLWDSGIKDLSPYDLGPNGAMAENDWVKDLSGIYYFSVSTDSSYRGLLTGWHYPNVDTNPLVFLFVGPGWMGNYWPDGRPFAPVDPSTWYANDGVVNTVSHKAPTWAMNSAGTIYPRPVTIKDISHGGTPQAGAWNWKGLMDGYDHFDIIGWTLFFDSVGWYKAHIDQLRGL</sequence>
<dbReference type="AlphaFoldDB" id="A0A3N7IVF4"/>
<evidence type="ECO:0000256" key="3">
    <source>
        <dbReference type="ARBA" id="ARBA00013279"/>
    </source>
</evidence>
<name>A0A3N7IVF4_9BURK</name>
<dbReference type="InterPro" id="IPR029058">
    <property type="entry name" value="AB_hydrolase_fold"/>
</dbReference>
<evidence type="ECO:0000313" key="10">
    <source>
        <dbReference type="EMBL" id="RQP22782.1"/>
    </source>
</evidence>
<dbReference type="PANTHER" id="PTHR34043:SF3">
    <property type="entry name" value="ALPHA_BETA-HYDROLASES SUPERFAMILY PROTEIN"/>
    <property type="match status" value="1"/>
</dbReference>
<dbReference type="PANTHER" id="PTHR34043">
    <property type="entry name" value="ALPHA/BETA-HYDROLASES SUPERFAMILY PROTEIN"/>
    <property type="match status" value="1"/>
</dbReference>
<proteinExistence type="predicted"/>
<dbReference type="OrthoDB" id="2004167at2"/>
<keyword evidence="11" id="KW-1185">Reference proteome</keyword>
<comment type="catalytic activity">
    <reaction evidence="1">
        <text>a triacylglycerol + H2O = a diacylglycerol + a fatty acid + H(+)</text>
        <dbReference type="Rhea" id="RHEA:12044"/>
        <dbReference type="ChEBI" id="CHEBI:15377"/>
        <dbReference type="ChEBI" id="CHEBI:15378"/>
        <dbReference type="ChEBI" id="CHEBI:17855"/>
        <dbReference type="ChEBI" id="CHEBI:18035"/>
        <dbReference type="ChEBI" id="CHEBI:28868"/>
        <dbReference type="EC" id="3.1.1.3"/>
    </reaction>
</comment>
<organism evidence="10 11">
    <name type="scientific">Piscinibacter terrae</name>
    <dbReference type="NCBI Taxonomy" id="2496871"/>
    <lineage>
        <taxon>Bacteria</taxon>
        <taxon>Pseudomonadati</taxon>
        <taxon>Pseudomonadota</taxon>
        <taxon>Betaproteobacteria</taxon>
        <taxon>Burkholderiales</taxon>
        <taxon>Sphaerotilaceae</taxon>
        <taxon>Piscinibacter</taxon>
    </lineage>
</organism>
<evidence type="ECO:0000256" key="8">
    <source>
        <dbReference type="SAM" id="SignalP"/>
    </source>
</evidence>
<gene>
    <name evidence="10" type="ORF">DZC73_21035</name>
</gene>
<dbReference type="Proteomes" id="UP000267464">
    <property type="component" value="Unassembled WGS sequence"/>
</dbReference>
<comment type="subcellular location">
    <subcellularLocation>
        <location evidence="2">Secreted</location>
    </subcellularLocation>
</comment>
<protein>
    <recommendedName>
        <fullName evidence="3">triacylglycerol lipase</fullName>
        <ecNumber evidence="3">3.1.1.3</ecNumber>
    </recommendedName>
</protein>